<name>A0A4Y1ZIL7_9BACL</name>
<dbReference type="Pfam" id="PF13349">
    <property type="entry name" value="DUF4097"/>
    <property type="match status" value="1"/>
</dbReference>
<feature type="domain" description="DUF4097" evidence="1">
    <location>
        <begin position="3"/>
        <end position="48"/>
    </location>
</feature>
<dbReference type="EMBL" id="BEXB01000066">
    <property type="protein sequence ID" value="GAY78870.1"/>
    <property type="molecule type" value="Genomic_DNA"/>
</dbReference>
<dbReference type="AlphaFoldDB" id="A0A4Y1ZIL7"/>
<reference evidence="2 3" key="1">
    <citation type="submission" date="2017-11" db="EMBL/GenBank/DDBJ databases">
        <title>Draft Genome Sequence of Sporolactobacillus inulinus NBRC 111894 Isolated from Koso, a Japanese Sugar-Vegetable Fermented Beverage.</title>
        <authorList>
            <person name="Chiou T.Y."/>
            <person name="Oshima K."/>
            <person name="Suda W."/>
            <person name="Hattori M."/>
            <person name="Takahashi T."/>
        </authorList>
    </citation>
    <scope>NUCLEOTIDE SEQUENCE [LARGE SCALE GENOMIC DNA]</scope>
    <source>
        <strain evidence="2 3">NBRC111894</strain>
    </source>
</reference>
<gene>
    <name evidence="2" type="ORF">NBRC111894_4424</name>
</gene>
<dbReference type="InterPro" id="IPR025164">
    <property type="entry name" value="Toastrack_DUF4097"/>
</dbReference>
<comment type="caution">
    <text evidence="2">The sequence shown here is derived from an EMBL/GenBank/DDBJ whole genome shotgun (WGS) entry which is preliminary data.</text>
</comment>
<proteinExistence type="predicted"/>
<protein>
    <recommendedName>
        <fullName evidence="1">DUF4097 domain-containing protein</fullName>
    </recommendedName>
</protein>
<sequence>MDYRGSSGDGSLRIKDMLYEEKSDHRIVGKKGDGRYTVRVQTSSGDFKFR</sequence>
<dbReference type="Proteomes" id="UP000319716">
    <property type="component" value="Unassembled WGS sequence"/>
</dbReference>
<evidence type="ECO:0000313" key="2">
    <source>
        <dbReference type="EMBL" id="GAY78870.1"/>
    </source>
</evidence>
<accession>A0A4Y1ZIL7</accession>
<evidence type="ECO:0000259" key="1">
    <source>
        <dbReference type="Pfam" id="PF13349"/>
    </source>
</evidence>
<evidence type="ECO:0000313" key="3">
    <source>
        <dbReference type="Proteomes" id="UP000319716"/>
    </source>
</evidence>
<organism evidence="2 3">
    <name type="scientific">Sporolactobacillus inulinus</name>
    <dbReference type="NCBI Taxonomy" id="2078"/>
    <lineage>
        <taxon>Bacteria</taxon>
        <taxon>Bacillati</taxon>
        <taxon>Bacillota</taxon>
        <taxon>Bacilli</taxon>
        <taxon>Bacillales</taxon>
        <taxon>Sporolactobacillaceae</taxon>
        <taxon>Sporolactobacillus</taxon>
    </lineage>
</organism>